<evidence type="ECO:0000313" key="3">
    <source>
        <dbReference type="EMBL" id="ROP44015.1"/>
    </source>
</evidence>
<dbReference type="OrthoDB" id="9804395at2"/>
<dbReference type="InParanoid" id="A0A3N1HNI2"/>
<sequence length="317" mass="32124">MTRASRARRLATAAAYGGGGLTLLGTLAVGTLAVEARLARRWVGRPFGEAGPDADGTYGDGDGPPLVLGVLGDSAADGLGAETPDQTPGAVVARGLAAVSGRPVRLVGRSRVGADSHDLDRQARRLLAEVVPDVVVVVVGANDVTHRVPPADAVGLLGDAVRLLRGAGCQVVVGTCPDLGVVEPVAQPLRGLARRWSRELAAAQTVAVVEAGGRSVSLGDLLGPTFGAAPAEMFSADGFHPSPAGYARVAAALLPAVAASLGVWPEDPTPGTGRSARVVPVDQAAAAASLEPGTEVEQAPHHGVAGRWARLRRRAER</sequence>
<evidence type="ECO:0000256" key="1">
    <source>
        <dbReference type="SAM" id="MobiDB-lite"/>
    </source>
</evidence>
<feature type="region of interest" description="Disordered" evidence="1">
    <location>
        <begin position="286"/>
        <end position="317"/>
    </location>
</feature>
<gene>
    <name evidence="3" type="ORF">EDC03_1612</name>
</gene>
<organism evidence="3 4">
    <name type="scientific">Pseudokineococcus lusitanus</name>
    <dbReference type="NCBI Taxonomy" id="763993"/>
    <lineage>
        <taxon>Bacteria</taxon>
        <taxon>Bacillati</taxon>
        <taxon>Actinomycetota</taxon>
        <taxon>Actinomycetes</taxon>
        <taxon>Kineosporiales</taxon>
        <taxon>Kineosporiaceae</taxon>
        <taxon>Pseudokineococcus</taxon>
    </lineage>
</organism>
<protein>
    <submittedName>
        <fullName evidence="3">Lysophospholipase L1-like esterase</fullName>
    </submittedName>
</protein>
<name>A0A3N1HNI2_9ACTN</name>
<keyword evidence="4" id="KW-1185">Reference proteome</keyword>
<comment type="caution">
    <text evidence="3">The sequence shown here is derived from an EMBL/GenBank/DDBJ whole genome shotgun (WGS) entry which is preliminary data.</text>
</comment>
<dbReference type="InterPro" id="IPR013830">
    <property type="entry name" value="SGNH_hydro"/>
</dbReference>
<dbReference type="EMBL" id="RJKN01000003">
    <property type="protein sequence ID" value="ROP44015.1"/>
    <property type="molecule type" value="Genomic_DNA"/>
</dbReference>
<dbReference type="CDD" id="cd01836">
    <property type="entry name" value="FeeA_FeeB_like"/>
    <property type="match status" value="1"/>
</dbReference>
<dbReference type="Proteomes" id="UP000276232">
    <property type="component" value="Unassembled WGS sequence"/>
</dbReference>
<accession>A0A3N1HNI2</accession>
<dbReference type="SUPFAM" id="SSF52266">
    <property type="entry name" value="SGNH hydrolase"/>
    <property type="match status" value="1"/>
</dbReference>
<dbReference type="InterPro" id="IPR036514">
    <property type="entry name" value="SGNH_hydro_sf"/>
</dbReference>
<evidence type="ECO:0000313" key="4">
    <source>
        <dbReference type="Proteomes" id="UP000276232"/>
    </source>
</evidence>
<evidence type="ECO:0000259" key="2">
    <source>
        <dbReference type="Pfam" id="PF13472"/>
    </source>
</evidence>
<dbReference type="PANTHER" id="PTHR30383">
    <property type="entry name" value="THIOESTERASE 1/PROTEASE 1/LYSOPHOSPHOLIPASE L1"/>
    <property type="match status" value="1"/>
</dbReference>
<proteinExistence type="predicted"/>
<dbReference type="GO" id="GO:0004622">
    <property type="term" value="F:phosphatidylcholine lysophospholipase activity"/>
    <property type="evidence" value="ECO:0007669"/>
    <property type="project" value="TreeGrafter"/>
</dbReference>
<dbReference type="PANTHER" id="PTHR30383:SF5">
    <property type="entry name" value="SGNH HYDROLASE-TYPE ESTERASE DOMAIN-CONTAINING PROTEIN"/>
    <property type="match status" value="1"/>
</dbReference>
<reference evidence="3 4" key="1">
    <citation type="journal article" date="2015" name="Stand. Genomic Sci.">
        <title>Genomic Encyclopedia of Bacterial and Archaeal Type Strains, Phase III: the genomes of soil and plant-associated and newly described type strains.</title>
        <authorList>
            <person name="Whitman W.B."/>
            <person name="Woyke T."/>
            <person name="Klenk H.P."/>
            <person name="Zhou Y."/>
            <person name="Lilburn T.G."/>
            <person name="Beck B.J."/>
            <person name="De Vos P."/>
            <person name="Vandamme P."/>
            <person name="Eisen J.A."/>
            <person name="Garrity G."/>
            <person name="Hugenholtz P."/>
            <person name="Kyrpides N.C."/>
        </authorList>
    </citation>
    <scope>NUCLEOTIDE SEQUENCE [LARGE SCALE GENOMIC DNA]</scope>
    <source>
        <strain evidence="3 4">CECT 7306</strain>
    </source>
</reference>
<feature type="domain" description="SGNH hydrolase-type esterase" evidence="2">
    <location>
        <begin position="70"/>
        <end position="248"/>
    </location>
</feature>
<dbReference type="Pfam" id="PF13472">
    <property type="entry name" value="Lipase_GDSL_2"/>
    <property type="match status" value="1"/>
</dbReference>
<dbReference type="InterPro" id="IPR051532">
    <property type="entry name" value="Ester_Hydrolysis_Enzymes"/>
</dbReference>
<dbReference type="RefSeq" id="WP_123379650.1">
    <property type="nucleotide sequence ID" value="NZ_RJKN01000003.1"/>
</dbReference>
<dbReference type="Gene3D" id="3.40.50.1110">
    <property type="entry name" value="SGNH hydrolase"/>
    <property type="match status" value="1"/>
</dbReference>
<dbReference type="AlphaFoldDB" id="A0A3N1HNI2"/>